<evidence type="ECO:0000313" key="3">
    <source>
        <dbReference type="EMBL" id="ADZ83655.1"/>
    </source>
</evidence>
<dbReference type="PANTHER" id="PTHR43358">
    <property type="entry name" value="ALPHA/BETA-HYDROLASE"/>
    <property type="match status" value="1"/>
</dbReference>
<feature type="domain" description="Serine aminopeptidase S33" evidence="2">
    <location>
        <begin position="83"/>
        <end position="218"/>
    </location>
</feature>
<dbReference type="EMBL" id="CP002582">
    <property type="protein sequence ID" value="ADZ83655.1"/>
    <property type="molecule type" value="Genomic_DNA"/>
</dbReference>
<keyword evidence="1" id="KW-0812">Transmembrane</keyword>
<evidence type="ECO:0000259" key="2">
    <source>
        <dbReference type="Pfam" id="PF12146"/>
    </source>
</evidence>
<feature type="transmembrane region" description="Helical" evidence="1">
    <location>
        <begin position="159"/>
        <end position="179"/>
    </location>
</feature>
<dbReference type="InterPro" id="IPR022742">
    <property type="entry name" value="Hydrolase_4"/>
</dbReference>
<dbReference type="eggNOG" id="COG1073">
    <property type="taxonomic scope" value="Bacteria"/>
</dbReference>
<dbReference type="PANTHER" id="PTHR43358:SF4">
    <property type="entry name" value="ALPHA_BETA HYDROLASE FOLD-1 DOMAIN-CONTAINING PROTEIN"/>
    <property type="match status" value="1"/>
</dbReference>
<dbReference type="AlphaFoldDB" id="F2JP41"/>
<organism evidence="3 4">
    <name type="scientific">Cellulosilyticum lentocellum (strain ATCC 49066 / DSM 5427 / NCIMB 11756 / RHM5)</name>
    <name type="common">Clostridium lentocellum</name>
    <dbReference type="NCBI Taxonomy" id="642492"/>
    <lineage>
        <taxon>Bacteria</taxon>
        <taxon>Bacillati</taxon>
        <taxon>Bacillota</taxon>
        <taxon>Clostridia</taxon>
        <taxon>Lachnospirales</taxon>
        <taxon>Cellulosilyticaceae</taxon>
        <taxon>Cellulosilyticum</taxon>
    </lineage>
</organism>
<reference evidence="3 4" key="1">
    <citation type="journal article" date="2011" name="J. Bacteriol.">
        <title>Complete genome sequence of the cellulose-degrading bacterium Cellulosilyticum lentocellum.</title>
        <authorList>
            <consortium name="US DOE Joint Genome Institute"/>
            <person name="Miller D.A."/>
            <person name="Suen G."/>
            <person name="Bruce D."/>
            <person name="Copeland A."/>
            <person name="Cheng J.F."/>
            <person name="Detter C."/>
            <person name="Goodwin L.A."/>
            <person name="Han C.S."/>
            <person name="Hauser L.J."/>
            <person name="Land M.L."/>
            <person name="Lapidus A."/>
            <person name="Lucas S."/>
            <person name="Meincke L."/>
            <person name="Pitluck S."/>
            <person name="Tapia R."/>
            <person name="Teshima H."/>
            <person name="Woyke T."/>
            <person name="Fox B.G."/>
            <person name="Angert E.R."/>
            <person name="Currie C.R."/>
        </authorList>
    </citation>
    <scope>NUCLEOTIDE SEQUENCE [LARGE SCALE GENOMIC DNA]</scope>
    <source>
        <strain evidence="4">ATCC 49066 / DSM 5427 / NCIMB 11756 / RHM5</strain>
    </source>
</reference>
<dbReference type="HOGENOM" id="CLU_029375_6_2_9"/>
<dbReference type="Gene3D" id="3.40.50.1820">
    <property type="entry name" value="alpha/beta hydrolase"/>
    <property type="match status" value="1"/>
</dbReference>
<proteinExistence type="predicted"/>
<protein>
    <recommendedName>
        <fullName evidence="2">Serine aminopeptidase S33 domain-containing protein</fullName>
    </recommendedName>
</protein>
<accession>F2JP41</accession>
<dbReference type="Proteomes" id="UP000008467">
    <property type="component" value="Chromosome"/>
</dbReference>
<evidence type="ECO:0000313" key="4">
    <source>
        <dbReference type="Proteomes" id="UP000008467"/>
    </source>
</evidence>
<dbReference type="Pfam" id="PF12146">
    <property type="entry name" value="Hydrolase_4"/>
    <property type="match status" value="1"/>
</dbReference>
<gene>
    <name evidence="3" type="ordered locus">Clole_1936</name>
</gene>
<dbReference type="InterPro" id="IPR052920">
    <property type="entry name" value="DNA-binding_regulatory"/>
</dbReference>
<name>F2JP41_CELLD</name>
<dbReference type="STRING" id="642492.Clole_1936"/>
<evidence type="ECO:0000256" key="1">
    <source>
        <dbReference type="SAM" id="Phobius"/>
    </source>
</evidence>
<keyword evidence="1" id="KW-1133">Transmembrane helix</keyword>
<feature type="transmembrane region" description="Helical" evidence="1">
    <location>
        <begin position="6"/>
        <end position="27"/>
    </location>
</feature>
<dbReference type="RefSeq" id="WP_013656950.1">
    <property type="nucleotide sequence ID" value="NC_015275.1"/>
</dbReference>
<keyword evidence="1" id="KW-0472">Membrane</keyword>
<dbReference type="InterPro" id="IPR029058">
    <property type="entry name" value="AB_hydrolase_fold"/>
</dbReference>
<dbReference type="KEGG" id="cle:Clole_1936"/>
<sequence>MKSKDWIFLAPCAVGGAILGTCLYIGYRMMYTPSETINKWPSDYGLLYEDVSFDGPVRNKGGKRLMLSGWWIPAQEEGVIRNSRYTVILSHGYHNVRTLEGIALFDLVKRMSADGYHVLMYDFRHCGFSEGRMSTGGYLERYDLLAAIRYVKKEKHCHHIVLMGWSMGAAVSIMAGAMAKEVRGIIADSPYADLKHYLYENMSRFTKLPSFPFSYLTVGLTKHWLRMNIKEVSPLEAAKQLGKRPLLLIHAEGDEVIPYKDTLTIYEAIKEKGKVDYWVPTVQGHIRAYIHEKKAYEEKVLNFLHHLAYPKRRHCQVKRIVGKY</sequence>
<keyword evidence="4" id="KW-1185">Reference proteome</keyword>
<dbReference type="SUPFAM" id="SSF53474">
    <property type="entry name" value="alpha/beta-Hydrolases"/>
    <property type="match status" value="1"/>
</dbReference>